<keyword evidence="2" id="KW-1185">Reference proteome</keyword>
<name>A0A8H4VHV5_9AGAR</name>
<dbReference type="Proteomes" id="UP000521872">
    <property type="component" value="Unassembled WGS sequence"/>
</dbReference>
<accession>A0A8H4VHV5</accession>
<gene>
    <name evidence="1" type="ORF">D9613_011915</name>
</gene>
<sequence length="79" mass="9266">MSEEVDLPRKEVEGYLEDTSPELCAKYLDYIIEERQPEETATSFHLYLLMKLAAKKPKDEEVTKTIRTRDSSNLLWTTQ</sequence>
<dbReference type="EMBL" id="JAACJL010000060">
    <property type="protein sequence ID" value="KAF4609763.1"/>
    <property type="molecule type" value="Genomic_DNA"/>
</dbReference>
<dbReference type="AlphaFoldDB" id="A0A8H4VHV5"/>
<organism evidence="1 2">
    <name type="scientific">Agrocybe pediades</name>
    <dbReference type="NCBI Taxonomy" id="84607"/>
    <lineage>
        <taxon>Eukaryota</taxon>
        <taxon>Fungi</taxon>
        <taxon>Dikarya</taxon>
        <taxon>Basidiomycota</taxon>
        <taxon>Agaricomycotina</taxon>
        <taxon>Agaricomycetes</taxon>
        <taxon>Agaricomycetidae</taxon>
        <taxon>Agaricales</taxon>
        <taxon>Agaricineae</taxon>
        <taxon>Strophariaceae</taxon>
        <taxon>Agrocybe</taxon>
    </lineage>
</organism>
<proteinExistence type="predicted"/>
<evidence type="ECO:0000313" key="2">
    <source>
        <dbReference type="Proteomes" id="UP000521872"/>
    </source>
</evidence>
<reference evidence="1 2" key="1">
    <citation type="submission" date="2019-12" db="EMBL/GenBank/DDBJ databases">
        <authorList>
            <person name="Floudas D."/>
            <person name="Bentzer J."/>
            <person name="Ahren D."/>
            <person name="Johansson T."/>
            <person name="Persson P."/>
            <person name="Tunlid A."/>
        </authorList>
    </citation>
    <scope>NUCLEOTIDE SEQUENCE [LARGE SCALE GENOMIC DNA]</scope>
    <source>
        <strain evidence="1 2">CBS 102.39</strain>
    </source>
</reference>
<evidence type="ECO:0000313" key="1">
    <source>
        <dbReference type="EMBL" id="KAF4609763.1"/>
    </source>
</evidence>
<comment type="caution">
    <text evidence="1">The sequence shown here is derived from an EMBL/GenBank/DDBJ whole genome shotgun (WGS) entry which is preliminary data.</text>
</comment>
<protein>
    <submittedName>
        <fullName evidence="1">Uncharacterized protein</fullName>
    </submittedName>
</protein>